<proteinExistence type="predicted"/>
<dbReference type="EMBL" id="BMNH01000029">
    <property type="protein sequence ID" value="GGO79747.1"/>
    <property type="molecule type" value="Genomic_DNA"/>
</dbReference>
<accession>A0A917ZBW5</accession>
<name>A0A917ZBW5_9ACTN</name>
<protein>
    <submittedName>
        <fullName evidence="1">Uncharacterized protein</fullName>
    </submittedName>
</protein>
<gene>
    <name evidence="1" type="ORF">GCM10012289_64800</name>
</gene>
<evidence type="ECO:0000313" key="2">
    <source>
        <dbReference type="Proteomes" id="UP000646523"/>
    </source>
</evidence>
<dbReference type="AlphaFoldDB" id="A0A917ZBW5"/>
<reference evidence="1" key="2">
    <citation type="submission" date="2020-09" db="EMBL/GenBank/DDBJ databases">
        <authorList>
            <person name="Sun Q."/>
            <person name="Zhou Y."/>
        </authorList>
    </citation>
    <scope>NUCLEOTIDE SEQUENCE</scope>
    <source>
        <strain evidence="1">CGMCC 4.7368</strain>
    </source>
</reference>
<keyword evidence="2" id="KW-1185">Reference proteome</keyword>
<comment type="caution">
    <text evidence="1">The sequence shown here is derived from an EMBL/GenBank/DDBJ whole genome shotgun (WGS) entry which is preliminary data.</text>
</comment>
<reference evidence="1" key="1">
    <citation type="journal article" date="2014" name="Int. J. Syst. Evol. Microbiol.">
        <title>Complete genome sequence of Corynebacterium casei LMG S-19264T (=DSM 44701T), isolated from a smear-ripened cheese.</title>
        <authorList>
            <consortium name="US DOE Joint Genome Institute (JGI-PGF)"/>
            <person name="Walter F."/>
            <person name="Albersmeier A."/>
            <person name="Kalinowski J."/>
            <person name="Ruckert C."/>
        </authorList>
    </citation>
    <scope>NUCLEOTIDE SEQUENCE</scope>
    <source>
        <strain evidence="1">CGMCC 4.7368</strain>
    </source>
</reference>
<organism evidence="1 2">
    <name type="scientific">Nonomuraea cavernae</name>
    <dbReference type="NCBI Taxonomy" id="2045107"/>
    <lineage>
        <taxon>Bacteria</taxon>
        <taxon>Bacillati</taxon>
        <taxon>Actinomycetota</taxon>
        <taxon>Actinomycetes</taxon>
        <taxon>Streptosporangiales</taxon>
        <taxon>Streptosporangiaceae</taxon>
        <taxon>Nonomuraea</taxon>
    </lineage>
</organism>
<dbReference type="Proteomes" id="UP000646523">
    <property type="component" value="Unassembled WGS sequence"/>
</dbReference>
<sequence length="87" mass="9715">MHRHLFHHRQRAGVEHHHGGGQLVVTVVVHVEARHQGEGGGSGSFDVNAEAVLDGLRLRDTRRPGVKLIYTHLANLRDLLKPHTKVE</sequence>
<evidence type="ECO:0000313" key="1">
    <source>
        <dbReference type="EMBL" id="GGO79747.1"/>
    </source>
</evidence>